<keyword evidence="1" id="KW-1133">Transmembrane helix</keyword>
<dbReference type="EMBL" id="JBHUML010000002">
    <property type="protein sequence ID" value="MFD2705747.1"/>
    <property type="molecule type" value="Genomic_DNA"/>
</dbReference>
<dbReference type="Pfam" id="PF11391">
    <property type="entry name" value="DUF2798"/>
    <property type="match status" value="2"/>
</dbReference>
<protein>
    <submittedName>
        <fullName evidence="2">DUF2798 domain-containing protein</fullName>
    </submittedName>
</protein>
<name>A0ABW5T158_9BACI</name>
<feature type="transmembrane region" description="Helical" evidence="1">
    <location>
        <begin position="30"/>
        <end position="48"/>
    </location>
</feature>
<proteinExistence type="predicted"/>
<organism evidence="2 3">
    <name type="scientific">Salibacterium lacus</name>
    <dbReference type="NCBI Taxonomy" id="1898109"/>
    <lineage>
        <taxon>Bacteria</taxon>
        <taxon>Bacillati</taxon>
        <taxon>Bacillota</taxon>
        <taxon>Bacilli</taxon>
        <taxon>Bacillales</taxon>
        <taxon>Bacillaceae</taxon>
    </lineage>
</organism>
<keyword evidence="1" id="KW-0812">Transmembrane</keyword>
<keyword evidence="3" id="KW-1185">Reference proteome</keyword>
<comment type="caution">
    <text evidence="2">The sequence shown here is derived from an EMBL/GenBank/DDBJ whole genome shotgun (WGS) entry which is preliminary data.</text>
</comment>
<dbReference type="InterPro" id="IPR021529">
    <property type="entry name" value="DUF2798"/>
</dbReference>
<reference evidence="3" key="1">
    <citation type="journal article" date="2019" name="Int. J. Syst. Evol. Microbiol.">
        <title>The Global Catalogue of Microorganisms (GCM) 10K type strain sequencing project: providing services to taxonomists for standard genome sequencing and annotation.</title>
        <authorList>
            <consortium name="The Broad Institute Genomics Platform"/>
            <consortium name="The Broad Institute Genome Sequencing Center for Infectious Disease"/>
            <person name="Wu L."/>
            <person name="Ma J."/>
        </authorList>
    </citation>
    <scope>NUCLEOTIDE SEQUENCE [LARGE SCALE GENOMIC DNA]</scope>
    <source>
        <strain evidence="3">KCTC 33792</strain>
    </source>
</reference>
<gene>
    <name evidence="2" type="ORF">ACFSUB_09710</name>
</gene>
<evidence type="ECO:0000313" key="3">
    <source>
        <dbReference type="Proteomes" id="UP001597520"/>
    </source>
</evidence>
<dbReference type="Proteomes" id="UP001597520">
    <property type="component" value="Unassembled WGS sequence"/>
</dbReference>
<evidence type="ECO:0000256" key="1">
    <source>
        <dbReference type="SAM" id="Phobius"/>
    </source>
</evidence>
<feature type="transmembrane region" description="Helical" evidence="1">
    <location>
        <begin position="111"/>
        <end position="135"/>
    </location>
</feature>
<evidence type="ECO:0000313" key="2">
    <source>
        <dbReference type="EMBL" id="MFD2705747.1"/>
    </source>
</evidence>
<sequence>MMCFGMVLVMTVYNLYINDMFSTITFTEGMLHFLTAFVIAFMLDMFVVGPNAKKTAGKAVGGAGNKVYMSLAVSTCMVIGMAFFMSIYGLITTYTHTGYQTDSILLDYPAVFGKNFIVALPLQIIVIGPLLRFIFMKYVKE</sequence>
<dbReference type="RefSeq" id="WP_380712982.1">
    <property type="nucleotide sequence ID" value="NZ_JBHUML010000002.1"/>
</dbReference>
<accession>A0ABW5T158</accession>
<feature type="transmembrane region" description="Helical" evidence="1">
    <location>
        <begin position="68"/>
        <end position="91"/>
    </location>
</feature>
<keyword evidence="1" id="KW-0472">Membrane</keyword>